<evidence type="ECO:0000256" key="1">
    <source>
        <dbReference type="SAM" id="Phobius"/>
    </source>
</evidence>
<keyword evidence="3" id="KW-1185">Reference proteome</keyword>
<sequence>MGNDANPVSLRARCGAFCRVMIRLFAVLLIAYGIHLLMGWVTGLALFEDDRLRVGMLVAFLLAYGLLISVPFVPGVEIGLSLMVMEGPWIAPLIYGSTVAGLSLAYAVGEWVPYARLHRVFDDLRLKKACRLLEAVQPLSRTERLEALRARAPVWLRPLATRYRYVLLGPLVNLPGNAVLGGGGGILFTAGLSRLFLPVQTVVTILVAVAPVPLAVWLFDIDLGAFLD</sequence>
<name>A0A1Y5TZZ6_9RHOB</name>
<keyword evidence="1" id="KW-1133">Transmembrane helix</keyword>
<dbReference type="AlphaFoldDB" id="A0A1Y5TZZ6"/>
<keyword evidence="1" id="KW-0472">Membrane</keyword>
<feature type="transmembrane region" description="Helical" evidence="1">
    <location>
        <begin position="165"/>
        <end position="189"/>
    </location>
</feature>
<evidence type="ECO:0000313" key="2">
    <source>
        <dbReference type="EMBL" id="SLN77759.1"/>
    </source>
</evidence>
<dbReference type="Proteomes" id="UP000193900">
    <property type="component" value="Unassembled WGS sequence"/>
</dbReference>
<dbReference type="OrthoDB" id="6369004at2"/>
<accession>A0A1Y5TZZ6</accession>
<feature type="transmembrane region" description="Helical" evidence="1">
    <location>
        <begin position="89"/>
        <end position="109"/>
    </location>
</feature>
<keyword evidence="1" id="KW-0812">Transmembrane</keyword>
<feature type="transmembrane region" description="Helical" evidence="1">
    <location>
        <begin position="20"/>
        <end position="47"/>
    </location>
</feature>
<protein>
    <recommendedName>
        <fullName evidence="4">SNARE associated Golgi protein</fullName>
    </recommendedName>
</protein>
<feature type="transmembrane region" description="Helical" evidence="1">
    <location>
        <begin position="54"/>
        <end position="74"/>
    </location>
</feature>
<dbReference type="EMBL" id="FWFZ01000061">
    <property type="protein sequence ID" value="SLN77759.1"/>
    <property type="molecule type" value="Genomic_DNA"/>
</dbReference>
<organism evidence="2 3">
    <name type="scientific">Roseisalinus antarcticus</name>
    <dbReference type="NCBI Taxonomy" id="254357"/>
    <lineage>
        <taxon>Bacteria</taxon>
        <taxon>Pseudomonadati</taxon>
        <taxon>Pseudomonadota</taxon>
        <taxon>Alphaproteobacteria</taxon>
        <taxon>Rhodobacterales</taxon>
        <taxon>Roseobacteraceae</taxon>
        <taxon>Roseisalinus</taxon>
    </lineage>
</organism>
<feature type="transmembrane region" description="Helical" evidence="1">
    <location>
        <begin position="195"/>
        <end position="219"/>
    </location>
</feature>
<proteinExistence type="predicted"/>
<evidence type="ECO:0008006" key="4">
    <source>
        <dbReference type="Google" id="ProtNLM"/>
    </source>
</evidence>
<dbReference type="RefSeq" id="WP_159458640.1">
    <property type="nucleotide sequence ID" value="NZ_FWFZ01000061.1"/>
</dbReference>
<evidence type="ECO:0000313" key="3">
    <source>
        <dbReference type="Proteomes" id="UP000193900"/>
    </source>
</evidence>
<gene>
    <name evidence="2" type="ORF">ROA7023_04503</name>
</gene>
<reference evidence="2 3" key="1">
    <citation type="submission" date="2017-03" db="EMBL/GenBank/DDBJ databases">
        <authorList>
            <person name="Afonso C.L."/>
            <person name="Miller P.J."/>
            <person name="Scott M.A."/>
            <person name="Spackman E."/>
            <person name="Goraichik I."/>
            <person name="Dimitrov K.M."/>
            <person name="Suarez D.L."/>
            <person name="Swayne D.E."/>
        </authorList>
    </citation>
    <scope>NUCLEOTIDE SEQUENCE [LARGE SCALE GENOMIC DNA]</scope>
    <source>
        <strain evidence="2 3">CECT 7023</strain>
    </source>
</reference>